<evidence type="ECO:0000256" key="9">
    <source>
        <dbReference type="ARBA" id="ARBA00023242"/>
    </source>
</evidence>
<dbReference type="Ensembl" id="ENSPNAT00000016087.2">
    <property type="protein sequence ID" value="ENSPNAP00000029205.1"/>
    <property type="gene ID" value="ENSPNAG00000015139.2"/>
</dbReference>
<dbReference type="FunFam" id="3.30.160.60:FF:000100">
    <property type="entry name" value="Zinc finger 45-like"/>
    <property type="match status" value="1"/>
</dbReference>
<feature type="domain" description="C2H2-type" evidence="12">
    <location>
        <begin position="410"/>
        <end position="437"/>
    </location>
</feature>
<reference evidence="13" key="3">
    <citation type="submission" date="2025-09" db="UniProtKB">
        <authorList>
            <consortium name="Ensembl"/>
        </authorList>
    </citation>
    <scope>IDENTIFICATION</scope>
</reference>
<sequence length="551" mass="61616">MSEIILTFQSQLSGVMETVFKAAIFEITRLVEDSFLEEVSRSREQVESLKKRLQWSESRRRDQEEGRRLKCADCGKARLSDGEGKQGKASVTQTGVESARNLKQERGTDESWKSCGIEKKDELSRLVESEKVPSPVKSTENAAEEGGKLNCMLKAEAVHTAAGSEPQDEWRLSTEVEGSDNSAHSKTYSEQELQQIQDAWSSGLNQATDPEPEADNIQGLPYRTHYNMDDLGSASYSSQELNMGDLNGLTGSPQRTGEMLGFGALSGSLQTDLSSSLECGRRIRNKRGNKGSLSLHNTPDTGDLNCLLINEEGYLQDINSLPQAPVGLVVDPGHRGHSMYSRETVNDSSNFYSGDAFSHSVDLNHTEPVEMVGDGDKRPHSCSQCMISFPDQVSLKSHMLTHRASMSPSYVCNQCGKKFTQACNLKVHQRIHQRDGLHLCSHCGKGYSSFSDLRKHRCSQAGDKPYSCTLCGNKFSRLWNLKLHRRIHTQEKPHQCSMCEKSFTRADILKVHQRTHTGERPYCCRVCGLSFKRLDHLRSHQRKHGSDLNNR</sequence>
<dbReference type="SUPFAM" id="SSF57667">
    <property type="entry name" value="beta-beta-alpha zinc fingers"/>
    <property type="match status" value="3"/>
</dbReference>
<dbReference type="Gene3D" id="3.30.160.60">
    <property type="entry name" value="Classic Zinc Finger"/>
    <property type="match status" value="5"/>
</dbReference>
<feature type="domain" description="C2H2-type" evidence="12">
    <location>
        <begin position="494"/>
        <end position="521"/>
    </location>
</feature>
<dbReference type="GeneID" id="108434777"/>
<dbReference type="InterPro" id="IPR050331">
    <property type="entry name" value="Zinc_finger"/>
</dbReference>
<dbReference type="GO" id="GO:0008270">
    <property type="term" value="F:zinc ion binding"/>
    <property type="evidence" value="ECO:0007669"/>
    <property type="project" value="UniProtKB-KW"/>
</dbReference>
<evidence type="ECO:0000256" key="11">
    <source>
        <dbReference type="SAM" id="MobiDB-lite"/>
    </source>
</evidence>
<dbReference type="GeneTree" id="ENSGT00940000154308"/>
<evidence type="ECO:0000256" key="2">
    <source>
        <dbReference type="ARBA" id="ARBA00022723"/>
    </source>
</evidence>
<feature type="region of interest" description="Disordered" evidence="11">
    <location>
        <begin position="78"/>
        <end position="112"/>
    </location>
</feature>
<proteinExistence type="predicted"/>
<keyword evidence="8" id="KW-0804">Transcription</keyword>
<evidence type="ECO:0000256" key="3">
    <source>
        <dbReference type="ARBA" id="ARBA00022737"/>
    </source>
</evidence>
<feature type="domain" description="C2H2-type" evidence="12">
    <location>
        <begin position="380"/>
        <end position="407"/>
    </location>
</feature>
<dbReference type="GO" id="GO:0010468">
    <property type="term" value="P:regulation of gene expression"/>
    <property type="evidence" value="ECO:0007669"/>
    <property type="project" value="TreeGrafter"/>
</dbReference>
<evidence type="ECO:0000256" key="6">
    <source>
        <dbReference type="ARBA" id="ARBA00023015"/>
    </source>
</evidence>
<keyword evidence="6" id="KW-0805">Transcription regulation</keyword>
<reference evidence="13 14" key="1">
    <citation type="submission" date="2020-10" db="EMBL/GenBank/DDBJ databases">
        <title>Pygocentrus nattereri (red-bellied piranha) genome, fPygNat1, primary haplotype.</title>
        <authorList>
            <person name="Myers G."/>
            <person name="Meyer A."/>
            <person name="Karagic N."/>
            <person name="Pippel M."/>
            <person name="Winkler S."/>
            <person name="Tracey A."/>
            <person name="Wood J."/>
            <person name="Formenti G."/>
            <person name="Howe K."/>
            <person name="Fedrigo O."/>
            <person name="Jarvis E.D."/>
        </authorList>
    </citation>
    <scope>NUCLEOTIDE SEQUENCE [LARGE SCALE GENOMIC DNA]</scope>
</reference>
<dbReference type="PANTHER" id="PTHR16515:SF45">
    <property type="entry name" value="HISTONE-LYSINE N-METHYLTRANSFERASE PRDM9"/>
    <property type="match status" value="1"/>
</dbReference>
<evidence type="ECO:0000256" key="5">
    <source>
        <dbReference type="ARBA" id="ARBA00022833"/>
    </source>
</evidence>
<dbReference type="FunFam" id="3.30.160.60:FF:000065">
    <property type="entry name" value="B-cell CLL/lymphoma 6, member B"/>
    <property type="match status" value="1"/>
</dbReference>
<feature type="domain" description="C2H2-type" evidence="12">
    <location>
        <begin position="522"/>
        <end position="549"/>
    </location>
</feature>
<keyword evidence="3" id="KW-0677">Repeat</keyword>
<organism evidence="13 14">
    <name type="scientific">Pygocentrus nattereri</name>
    <name type="common">Red-bellied piranha</name>
    <dbReference type="NCBI Taxonomy" id="42514"/>
    <lineage>
        <taxon>Eukaryota</taxon>
        <taxon>Metazoa</taxon>
        <taxon>Chordata</taxon>
        <taxon>Craniata</taxon>
        <taxon>Vertebrata</taxon>
        <taxon>Euteleostomi</taxon>
        <taxon>Actinopterygii</taxon>
        <taxon>Neopterygii</taxon>
        <taxon>Teleostei</taxon>
        <taxon>Ostariophysi</taxon>
        <taxon>Characiformes</taxon>
        <taxon>Characoidei</taxon>
        <taxon>Pygocentrus</taxon>
    </lineage>
</organism>
<keyword evidence="7" id="KW-0238">DNA-binding</keyword>
<keyword evidence="9" id="KW-0539">Nucleus</keyword>
<dbReference type="SMART" id="SM00355">
    <property type="entry name" value="ZnF_C2H2"/>
    <property type="match status" value="6"/>
</dbReference>
<evidence type="ECO:0000256" key="10">
    <source>
        <dbReference type="PROSITE-ProRule" id="PRU00042"/>
    </source>
</evidence>
<evidence type="ECO:0000313" key="13">
    <source>
        <dbReference type="Ensembl" id="ENSPNAP00000029205.1"/>
    </source>
</evidence>
<dbReference type="OMA" id="HQRKHMT"/>
<dbReference type="GO" id="GO:0003677">
    <property type="term" value="F:DNA binding"/>
    <property type="evidence" value="ECO:0007669"/>
    <property type="project" value="UniProtKB-KW"/>
</dbReference>
<dbReference type="FunFam" id="3.30.160.60:FF:001485">
    <property type="entry name" value="Krueppel-related zinc finger protein"/>
    <property type="match status" value="1"/>
</dbReference>
<accession>A0A3B4E0J0</accession>
<dbReference type="FunFam" id="3.30.160.60:FF:000512">
    <property type="entry name" value="zinc finger protein 197 isoform X1"/>
    <property type="match status" value="1"/>
</dbReference>
<keyword evidence="14" id="KW-1185">Reference proteome</keyword>
<evidence type="ECO:0000313" key="14">
    <source>
        <dbReference type="Proteomes" id="UP001501920"/>
    </source>
</evidence>
<evidence type="ECO:0000259" key="12">
    <source>
        <dbReference type="PROSITE" id="PS50157"/>
    </source>
</evidence>
<keyword evidence="5" id="KW-0862">Zinc</keyword>
<reference evidence="13" key="2">
    <citation type="submission" date="2025-08" db="UniProtKB">
        <authorList>
            <consortium name="Ensembl"/>
        </authorList>
    </citation>
    <scope>IDENTIFICATION</scope>
</reference>
<evidence type="ECO:0000256" key="8">
    <source>
        <dbReference type="ARBA" id="ARBA00023163"/>
    </source>
</evidence>
<evidence type="ECO:0000256" key="7">
    <source>
        <dbReference type="ARBA" id="ARBA00023125"/>
    </source>
</evidence>
<feature type="domain" description="C2H2-type" evidence="12">
    <location>
        <begin position="466"/>
        <end position="493"/>
    </location>
</feature>
<dbReference type="InterPro" id="IPR013087">
    <property type="entry name" value="Znf_C2H2_type"/>
</dbReference>
<name>A0A3B4E0J0_PYGNA</name>
<dbReference type="PROSITE" id="PS00028">
    <property type="entry name" value="ZINC_FINGER_C2H2_1"/>
    <property type="match status" value="4"/>
</dbReference>
<evidence type="ECO:0000256" key="1">
    <source>
        <dbReference type="ARBA" id="ARBA00004123"/>
    </source>
</evidence>
<dbReference type="AlphaFoldDB" id="A0A3B4E0J0"/>
<protein>
    <recommendedName>
        <fullName evidence="12">C2H2-type domain-containing protein</fullName>
    </recommendedName>
</protein>
<keyword evidence="2" id="KW-0479">Metal-binding</keyword>
<dbReference type="FunFam" id="3.30.160.60:FF:000646">
    <property type="entry name" value="Myeloid zinc finger 1"/>
    <property type="match status" value="1"/>
</dbReference>
<dbReference type="RefSeq" id="XP_017565639.1">
    <property type="nucleotide sequence ID" value="XM_017710150.2"/>
</dbReference>
<dbReference type="PROSITE" id="PS50157">
    <property type="entry name" value="ZINC_FINGER_C2H2_2"/>
    <property type="match status" value="6"/>
</dbReference>
<dbReference type="Pfam" id="PF00096">
    <property type="entry name" value="zf-C2H2"/>
    <property type="match status" value="4"/>
</dbReference>
<dbReference type="OrthoDB" id="8922241at2759"/>
<dbReference type="PANTHER" id="PTHR16515">
    <property type="entry name" value="PR DOMAIN ZINC FINGER PROTEIN"/>
    <property type="match status" value="1"/>
</dbReference>
<dbReference type="InterPro" id="IPR036236">
    <property type="entry name" value="Znf_C2H2_sf"/>
</dbReference>
<dbReference type="Proteomes" id="UP001501920">
    <property type="component" value="Chromosome 5"/>
</dbReference>
<feature type="domain" description="C2H2-type" evidence="12">
    <location>
        <begin position="438"/>
        <end position="465"/>
    </location>
</feature>
<comment type="subcellular location">
    <subcellularLocation>
        <location evidence="1">Nucleus</location>
    </subcellularLocation>
</comment>
<feature type="compositionally biased region" description="Basic and acidic residues" evidence="11">
    <location>
        <begin position="100"/>
        <end position="112"/>
    </location>
</feature>
<dbReference type="Pfam" id="PF13912">
    <property type="entry name" value="zf-C2H2_6"/>
    <property type="match status" value="1"/>
</dbReference>
<dbReference type="GO" id="GO:0005634">
    <property type="term" value="C:nucleus"/>
    <property type="evidence" value="ECO:0007669"/>
    <property type="project" value="UniProtKB-SubCell"/>
</dbReference>
<evidence type="ECO:0000256" key="4">
    <source>
        <dbReference type="ARBA" id="ARBA00022771"/>
    </source>
</evidence>
<dbReference type="STRING" id="42514.ENSPNAP00000029205"/>
<keyword evidence="4 10" id="KW-0863">Zinc-finger</keyword>